<keyword evidence="1" id="KW-0472">Membrane</keyword>
<dbReference type="Proteomes" id="UP000824220">
    <property type="component" value="Unassembled WGS sequence"/>
</dbReference>
<protein>
    <recommendedName>
        <fullName evidence="4">DUF3137 domain-containing protein</fullName>
    </recommendedName>
</protein>
<evidence type="ECO:0000256" key="1">
    <source>
        <dbReference type="SAM" id="Phobius"/>
    </source>
</evidence>
<name>A0A9D2H3S3_9MICO</name>
<sequence length="363" mass="40435">MQFDARALTDPVERSEVRAHSQQLRSRFPRATRRGSSDVARVVVAVMMLVISVPMLVFGLLALLFIDGLVAFGLAFGCIGAGLAAAAIFLLVWNGSAPERHYRFDRFAAANGMSFHPGYDDPQLPGMLFDVGKQRYSEMLVRGEAPRFVEFGNYQYTTGSGKSQQTHTWGYIAVRLDAPLPNIVLDAEGNNSLFGSNLPVRLDKRQRLSLEGGFDTHFSLYCPTGYEADALYLFTPDIMQRFMNRAAQLDVEIVDDWLFFYSAAPLSTLDPARWAWQFSVVGAMLDKIARWGRWRDERLRTTSVAPVAGVQPALADPPQLRPPEGVAEPGRRLKRRRFTRIALAVGLVFIFIQAIGITLSVLS</sequence>
<evidence type="ECO:0000313" key="3">
    <source>
        <dbReference type="Proteomes" id="UP000824220"/>
    </source>
</evidence>
<organism evidence="2 3">
    <name type="scientific">Candidatus Microbacterium stercoravium</name>
    <dbReference type="NCBI Taxonomy" id="2838697"/>
    <lineage>
        <taxon>Bacteria</taxon>
        <taxon>Bacillati</taxon>
        <taxon>Actinomycetota</taxon>
        <taxon>Actinomycetes</taxon>
        <taxon>Micrococcales</taxon>
        <taxon>Microbacteriaceae</taxon>
        <taxon>Microbacterium</taxon>
    </lineage>
</organism>
<keyword evidence="1" id="KW-1133">Transmembrane helix</keyword>
<reference evidence="2" key="2">
    <citation type="submission" date="2021-04" db="EMBL/GenBank/DDBJ databases">
        <authorList>
            <person name="Gilroy R."/>
        </authorList>
    </citation>
    <scope>NUCLEOTIDE SEQUENCE</scope>
    <source>
        <strain evidence="2">ChiHjej8B7-3636</strain>
    </source>
</reference>
<dbReference type="AlphaFoldDB" id="A0A9D2H3S3"/>
<evidence type="ECO:0008006" key="4">
    <source>
        <dbReference type="Google" id="ProtNLM"/>
    </source>
</evidence>
<reference evidence="2" key="1">
    <citation type="journal article" date="2021" name="PeerJ">
        <title>Extensive microbial diversity within the chicken gut microbiome revealed by metagenomics and culture.</title>
        <authorList>
            <person name="Gilroy R."/>
            <person name="Ravi A."/>
            <person name="Getino M."/>
            <person name="Pursley I."/>
            <person name="Horton D.L."/>
            <person name="Alikhan N.F."/>
            <person name="Baker D."/>
            <person name="Gharbi K."/>
            <person name="Hall N."/>
            <person name="Watson M."/>
            <person name="Adriaenssens E.M."/>
            <person name="Foster-Nyarko E."/>
            <person name="Jarju S."/>
            <person name="Secka A."/>
            <person name="Antonio M."/>
            <person name="Oren A."/>
            <person name="Chaudhuri R.R."/>
            <person name="La Ragione R."/>
            <person name="Hildebrand F."/>
            <person name="Pallen M.J."/>
        </authorList>
    </citation>
    <scope>NUCLEOTIDE SEQUENCE</scope>
    <source>
        <strain evidence="2">ChiHjej8B7-3636</strain>
    </source>
</reference>
<feature type="transmembrane region" description="Helical" evidence="1">
    <location>
        <begin position="72"/>
        <end position="93"/>
    </location>
</feature>
<feature type="transmembrane region" description="Helical" evidence="1">
    <location>
        <begin position="341"/>
        <end position="362"/>
    </location>
</feature>
<keyword evidence="1" id="KW-0812">Transmembrane</keyword>
<proteinExistence type="predicted"/>
<evidence type="ECO:0000313" key="2">
    <source>
        <dbReference type="EMBL" id="HJA04033.1"/>
    </source>
</evidence>
<dbReference type="EMBL" id="DXAM01000055">
    <property type="protein sequence ID" value="HJA04033.1"/>
    <property type="molecule type" value="Genomic_DNA"/>
</dbReference>
<feature type="transmembrane region" description="Helical" evidence="1">
    <location>
        <begin position="42"/>
        <end position="66"/>
    </location>
</feature>
<comment type="caution">
    <text evidence="2">The sequence shown here is derived from an EMBL/GenBank/DDBJ whole genome shotgun (WGS) entry which is preliminary data.</text>
</comment>
<gene>
    <name evidence="2" type="ORF">H9800_04160</name>
</gene>
<accession>A0A9D2H3S3</accession>